<comment type="caution">
    <text evidence="1">The sequence shown here is derived from an EMBL/GenBank/DDBJ whole genome shotgun (WGS) entry which is preliminary data.</text>
</comment>
<accession>A0ABQ7VYW0</accession>
<dbReference type="Proteomes" id="UP000826656">
    <property type="component" value="Unassembled WGS sequence"/>
</dbReference>
<keyword evidence="2" id="KW-1185">Reference proteome</keyword>
<protein>
    <recommendedName>
        <fullName evidence="3">Integrase core domain containing protein</fullName>
    </recommendedName>
</protein>
<name>A0ABQ7VYW0_SOLTU</name>
<proteinExistence type="predicted"/>
<evidence type="ECO:0008006" key="3">
    <source>
        <dbReference type="Google" id="ProtNLM"/>
    </source>
</evidence>
<evidence type="ECO:0000313" key="2">
    <source>
        <dbReference type="Proteomes" id="UP000826656"/>
    </source>
</evidence>
<organism evidence="1 2">
    <name type="scientific">Solanum tuberosum</name>
    <name type="common">Potato</name>
    <dbReference type="NCBI Taxonomy" id="4113"/>
    <lineage>
        <taxon>Eukaryota</taxon>
        <taxon>Viridiplantae</taxon>
        <taxon>Streptophyta</taxon>
        <taxon>Embryophyta</taxon>
        <taxon>Tracheophyta</taxon>
        <taxon>Spermatophyta</taxon>
        <taxon>Magnoliopsida</taxon>
        <taxon>eudicotyledons</taxon>
        <taxon>Gunneridae</taxon>
        <taxon>Pentapetalae</taxon>
        <taxon>asterids</taxon>
        <taxon>lamiids</taxon>
        <taxon>Solanales</taxon>
        <taxon>Solanaceae</taxon>
        <taxon>Solanoideae</taxon>
        <taxon>Solaneae</taxon>
        <taxon>Solanum</taxon>
    </lineage>
</organism>
<evidence type="ECO:0000313" key="1">
    <source>
        <dbReference type="EMBL" id="KAH0773697.1"/>
    </source>
</evidence>
<sequence length="195" mass="22620">MSTKTCIRKHERIQVIKLQERRKEENDEGKSVSSPRRGERFFLLIREIQIGDRMVRGVVASQRRVNCHEANLRNASTPRLNDHDLVEPLAEPERFVHYRRRQRRLTYLVPLVASELTTLAARLEREEPALMAKMKVRDVAIPHTTNVTSCIEKPEAGGRFELTQSMVQLLHINGQFTSLSHRASNSPYPEFPRDQ</sequence>
<dbReference type="EMBL" id="JAIVGD010000005">
    <property type="protein sequence ID" value="KAH0773697.1"/>
    <property type="molecule type" value="Genomic_DNA"/>
</dbReference>
<gene>
    <name evidence="1" type="ORF">KY290_010834</name>
</gene>
<reference evidence="1 2" key="1">
    <citation type="journal article" date="2021" name="bioRxiv">
        <title>Chromosome-scale and haplotype-resolved genome assembly of a tetraploid potato cultivar.</title>
        <authorList>
            <person name="Sun H."/>
            <person name="Jiao W.-B."/>
            <person name="Krause K."/>
            <person name="Campoy J.A."/>
            <person name="Goel M."/>
            <person name="Folz-Donahue K."/>
            <person name="Kukat C."/>
            <person name="Huettel B."/>
            <person name="Schneeberger K."/>
        </authorList>
    </citation>
    <scope>NUCLEOTIDE SEQUENCE [LARGE SCALE GENOMIC DNA]</scope>
    <source>
        <strain evidence="1">SolTubOtavaFocal</strain>
        <tissue evidence="1">Leaves</tissue>
    </source>
</reference>